<dbReference type="InterPro" id="IPR027368">
    <property type="entry name" value="MnmE_dom2"/>
</dbReference>
<feature type="binding site" evidence="10">
    <location>
        <position position="244"/>
    </location>
    <ligand>
        <name>K(+)</name>
        <dbReference type="ChEBI" id="CHEBI:29103"/>
    </ligand>
</feature>
<evidence type="ECO:0000259" key="12">
    <source>
        <dbReference type="PROSITE" id="PS51709"/>
    </source>
</evidence>
<dbReference type="GO" id="GO:0005525">
    <property type="term" value="F:GTP binding"/>
    <property type="evidence" value="ECO:0007669"/>
    <property type="project" value="UniProtKB-UniRule"/>
</dbReference>
<sequence>MKEPIVAIATPFGESAVGIVRLSGRGVLDIARRFFRGSSQVKPRFAHYGEVVDEKGEVIDEAILIYYRAPRSYTGEDMVEISLHGNPFILKRVVELFLSAGCRLAEPGEFTKRAFLNGKLDLAQAEAVAELISAKTELARRVALRQLRGELSAKVKALREDLVGLCAYLEADIEFSEEDIPTITKEEVLERTERVLRGIRDLLRTARTGKFIREGVRLAIVGRPNVGKSSLFNALLREERSIVTEVEGTTRDYIEGSLNLRGVPVLLTDTAGIRKSEDPVEKIGVERSRKRIETADVVLLVLDGSEPLREEDLEIYREVRDKEHIVVVNKVDLGVRIPLEIFEGDSIIKVSALTGYGLKDLEEEILKKAGVLIEEGLNIYVSVRHEELLRRSEKILEEFKDRYRGENLSPEIAMLDVREAADCLGEIVGEVTAEDILGSIFARFCIGK</sequence>
<name>A0A7C5QJ73_AQUAO</name>
<dbReference type="Proteomes" id="UP000885792">
    <property type="component" value="Unassembled WGS sequence"/>
</dbReference>
<feature type="binding site" evidence="10">
    <location>
        <begin position="225"/>
        <end position="230"/>
    </location>
    <ligand>
        <name>GTP</name>
        <dbReference type="ChEBI" id="CHEBI:37565"/>
    </ligand>
</feature>
<keyword evidence="8 10" id="KW-0630">Potassium</keyword>
<dbReference type="InterPro" id="IPR027266">
    <property type="entry name" value="TrmE/GcvT-like"/>
</dbReference>
<dbReference type="GO" id="GO:0002098">
    <property type="term" value="P:tRNA wobble uridine modification"/>
    <property type="evidence" value="ECO:0007669"/>
    <property type="project" value="TreeGrafter"/>
</dbReference>
<evidence type="ECO:0000256" key="7">
    <source>
        <dbReference type="ARBA" id="ARBA00022842"/>
    </source>
</evidence>
<evidence type="ECO:0000256" key="4">
    <source>
        <dbReference type="ARBA" id="ARBA00022723"/>
    </source>
</evidence>
<evidence type="ECO:0000256" key="3">
    <source>
        <dbReference type="ARBA" id="ARBA00022694"/>
    </source>
</evidence>
<dbReference type="FunFam" id="3.40.50.300:FF:000494">
    <property type="entry name" value="tRNA modification GTPase MnmE"/>
    <property type="match status" value="1"/>
</dbReference>
<evidence type="ECO:0000256" key="2">
    <source>
        <dbReference type="ARBA" id="ARBA00022490"/>
    </source>
</evidence>
<feature type="binding site" evidence="10">
    <location>
        <position position="249"/>
    </location>
    <ligand>
        <name>K(+)</name>
        <dbReference type="ChEBI" id="CHEBI:29103"/>
    </ligand>
</feature>
<comment type="cofactor">
    <cofactor evidence="10">
        <name>K(+)</name>
        <dbReference type="ChEBI" id="CHEBI:29103"/>
    </cofactor>
    <text evidence="10">Binds 1 potassium ion per subunit.</text>
</comment>
<comment type="similarity">
    <text evidence="1 10 11">Belongs to the TRAFAC class TrmE-Era-EngA-EngB-Septin-like GTPase superfamily. TrmE GTPase family.</text>
</comment>
<comment type="caution">
    <text evidence="13">The sequence shown here is derived from an EMBL/GenBank/DDBJ whole genome shotgun (WGS) entry which is preliminary data.</text>
</comment>
<keyword evidence="9 10" id="KW-0342">GTP-binding</keyword>
<keyword evidence="4 10" id="KW-0479">Metal-binding</keyword>
<evidence type="ECO:0000256" key="10">
    <source>
        <dbReference type="HAMAP-Rule" id="MF_00379"/>
    </source>
</evidence>
<organism evidence="13">
    <name type="scientific">Aquifex aeolicus</name>
    <dbReference type="NCBI Taxonomy" id="63363"/>
    <lineage>
        <taxon>Bacteria</taxon>
        <taxon>Pseudomonadati</taxon>
        <taxon>Aquificota</taxon>
        <taxon>Aquificia</taxon>
        <taxon>Aquificales</taxon>
        <taxon>Aquificaceae</taxon>
        <taxon>Aquifex</taxon>
    </lineage>
</organism>
<dbReference type="GO" id="GO:0042802">
    <property type="term" value="F:identical protein binding"/>
    <property type="evidence" value="ECO:0007669"/>
    <property type="project" value="UniProtKB-ARBA"/>
</dbReference>
<dbReference type="InterPro" id="IPR027417">
    <property type="entry name" value="P-loop_NTPase"/>
</dbReference>
<dbReference type="PROSITE" id="PS51709">
    <property type="entry name" value="G_TRME"/>
    <property type="match status" value="1"/>
</dbReference>
<dbReference type="PANTHER" id="PTHR42714:SF2">
    <property type="entry name" value="TRNA MODIFICATION GTPASE GTPBP3, MITOCHONDRIAL"/>
    <property type="match status" value="1"/>
</dbReference>
<dbReference type="PANTHER" id="PTHR42714">
    <property type="entry name" value="TRNA MODIFICATION GTPASE GTPBP3"/>
    <property type="match status" value="1"/>
</dbReference>
<dbReference type="AlphaFoldDB" id="A0A7C5QJ73"/>
<feature type="binding site" evidence="10">
    <location>
        <position position="229"/>
    </location>
    <ligand>
        <name>Mg(2+)</name>
        <dbReference type="ChEBI" id="CHEBI:18420"/>
    </ligand>
</feature>
<evidence type="ECO:0000256" key="8">
    <source>
        <dbReference type="ARBA" id="ARBA00022958"/>
    </source>
</evidence>
<protein>
    <recommendedName>
        <fullName evidence="10">tRNA modification GTPase MnmE</fullName>
        <ecNumber evidence="10">3.6.-.-</ecNumber>
    </recommendedName>
</protein>
<evidence type="ECO:0000256" key="1">
    <source>
        <dbReference type="ARBA" id="ARBA00011043"/>
    </source>
</evidence>
<dbReference type="Pfam" id="PF10396">
    <property type="entry name" value="TrmE_N"/>
    <property type="match status" value="1"/>
</dbReference>
<dbReference type="GO" id="GO:0005829">
    <property type="term" value="C:cytosol"/>
    <property type="evidence" value="ECO:0007669"/>
    <property type="project" value="TreeGrafter"/>
</dbReference>
<evidence type="ECO:0000256" key="9">
    <source>
        <dbReference type="ARBA" id="ARBA00023134"/>
    </source>
</evidence>
<comment type="caution">
    <text evidence="10">Lacks conserved residue(s) required for the propagation of feature annotation.</text>
</comment>
<keyword evidence="6 10" id="KW-0378">Hydrolase</keyword>
<dbReference type="SUPFAM" id="SSF52540">
    <property type="entry name" value="P-loop containing nucleoside triphosphate hydrolases"/>
    <property type="match status" value="1"/>
</dbReference>
<dbReference type="CDD" id="cd04164">
    <property type="entry name" value="trmE"/>
    <property type="match status" value="1"/>
</dbReference>
<dbReference type="GO" id="GO:0003924">
    <property type="term" value="F:GTPase activity"/>
    <property type="evidence" value="ECO:0007669"/>
    <property type="project" value="UniProtKB-UniRule"/>
</dbReference>
<keyword evidence="3 10" id="KW-0819">tRNA processing</keyword>
<dbReference type="InterPro" id="IPR005225">
    <property type="entry name" value="Small_GTP-bd"/>
</dbReference>
<keyword evidence="5 10" id="KW-0547">Nucleotide-binding</keyword>
<dbReference type="NCBIfam" id="TIGR00231">
    <property type="entry name" value="small_GTP"/>
    <property type="match status" value="1"/>
</dbReference>
<dbReference type="InterPro" id="IPR018948">
    <property type="entry name" value="GTP-bd_TrmE_N"/>
</dbReference>
<dbReference type="EC" id="3.6.-.-" evidence="10"/>
<dbReference type="EMBL" id="DRNB01000299">
    <property type="protein sequence ID" value="HHJ64842.1"/>
    <property type="molecule type" value="Genomic_DNA"/>
</dbReference>
<dbReference type="GO" id="GO:0046872">
    <property type="term" value="F:metal ion binding"/>
    <property type="evidence" value="ECO:0007669"/>
    <property type="project" value="UniProtKB-KW"/>
</dbReference>
<dbReference type="Gene3D" id="3.40.50.300">
    <property type="entry name" value="P-loop containing nucleotide triphosphate hydrolases"/>
    <property type="match status" value="1"/>
</dbReference>
<dbReference type="NCBIfam" id="TIGR00450">
    <property type="entry name" value="mnmE_trmE_thdF"/>
    <property type="match status" value="1"/>
</dbReference>
<dbReference type="Pfam" id="PF12631">
    <property type="entry name" value="MnmE_helical"/>
    <property type="match status" value="1"/>
</dbReference>
<dbReference type="InterPro" id="IPR031168">
    <property type="entry name" value="G_TrmE"/>
</dbReference>
<evidence type="ECO:0000256" key="11">
    <source>
        <dbReference type="RuleBase" id="RU003313"/>
    </source>
</evidence>
<feature type="domain" description="TrmE-type G" evidence="12">
    <location>
        <begin position="215"/>
        <end position="370"/>
    </location>
</feature>
<feature type="binding site" evidence="10">
    <location>
        <begin position="244"/>
        <end position="250"/>
    </location>
    <ligand>
        <name>GTP</name>
        <dbReference type="ChEBI" id="CHEBI:37565"/>
    </ligand>
</feature>
<feature type="binding site" evidence="10">
    <location>
        <position position="225"/>
    </location>
    <ligand>
        <name>K(+)</name>
        <dbReference type="ChEBI" id="CHEBI:29103"/>
    </ligand>
</feature>
<accession>A0A7C5QJ73</accession>
<keyword evidence="2 10" id="KW-0963">Cytoplasm</keyword>
<comment type="function">
    <text evidence="10">Exhibits a very high intrinsic GTPase hydrolysis rate. Involved in the addition of a carboxymethylaminomethyl (cmnm) group at the wobble position (U34) of certain tRNAs, forming tRNA-cmnm(5)s(2)U34.</text>
</comment>
<evidence type="ECO:0000256" key="6">
    <source>
        <dbReference type="ARBA" id="ARBA00022801"/>
    </source>
</evidence>
<dbReference type="FunFam" id="3.30.1360.120:FF:000003">
    <property type="entry name" value="tRNA modification GTPase MnmE"/>
    <property type="match status" value="1"/>
</dbReference>
<feature type="binding site" evidence="10">
    <location>
        <position position="250"/>
    </location>
    <ligand>
        <name>Mg(2+)</name>
        <dbReference type="ChEBI" id="CHEBI:18420"/>
    </ligand>
</feature>
<feature type="binding site" evidence="10">
    <location>
        <position position="119"/>
    </location>
    <ligand>
        <name>(6S)-5-formyl-5,6,7,8-tetrahydrofolate</name>
        <dbReference type="ChEBI" id="CHEBI:57457"/>
    </ligand>
</feature>
<dbReference type="Pfam" id="PF01926">
    <property type="entry name" value="MMR_HSR1"/>
    <property type="match status" value="1"/>
</dbReference>
<feature type="binding site" evidence="10">
    <location>
        <position position="21"/>
    </location>
    <ligand>
        <name>(6S)-5-formyl-5,6,7,8-tetrahydrofolate</name>
        <dbReference type="ChEBI" id="CHEBI:57457"/>
    </ligand>
</feature>
<evidence type="ECO:0000313" key="13">
    <source>
        <dbReference type="EMBL" id="HHJ64842.1"/>
    </source>
</evidence>
<dbReference type="GO" id="GO:0030488">
    <property type="term" value="P:tRNA methylation"/>
    <property type="evidence" value="ECO:0007669"/>
    <property type="project" value="TreeGrafter"/>
</dbReference>
<comment type="subcellular location">
    <subcellularLocation>
        <location evidence="10">Cytoplasm</location>
    </subcellularLocation>
</comment>
<keyword evidence="7 10" id="KW-0460">Magnesium</keyword>
<feature type="binding site" evidence="10">
    <location>
        <position position="246"/>
    </location>
    <ligand>
        <name>K(+)</name>
        <dbReference type="ChEBI" id="CHEBI:29103"/>
    </ligand>
</feature>
<evidence type="ECO:0000256" key="5">
    <source>
        <dbReference type="ARBA" id="ARBA00022741"/>
    </source>
</evidence>
<dbReference type="HAMAP" id="MF_00379">
    <property type="entry name" value="GTPase_MnmE"/>
    <property type="match status" value="1"/>
</dbReference>
<dbReference type="InterPro" id="IPR025867">
    <property type="entry name" value="MnmE_helical"/>
</dbReference>
<dbReference type="InterPro" id="IPR006073">
    <property type="entry name" value="GTP-bd"/>
</dbReference>
<dbReference type="Gene3D" id="1.20.120.430">
    <property type="entry name" value="tRNA modification GTPase MnmE domain 2"/>
    <property type="match status" value="1"/>
</dbReference>
<comment type="subunit">
    <text evidence="10">Homodimer. Heterotetramer of two MnmE and two MnmG subunits.</text>
</comment>
<dbReference type="CDD" id="cd14858">
    <property type="entry name" value="TrmE_N"/>
    <property type="match status" value="1"/>
</dbReference>
<feature type="binding site" evidence="10">
    <location>
        <position position="448"/>
    </location>
    <ligand>
        <name>(6S)-5-formyl-5,6,7,8-tetrahydrofolate</name>
        <dbReference type="ChEBI" id="CHEBI:57457"/>
    </ligand>
</feature>
<dbReference type="PRINTS" id="PR00326">
    <property type="entry name" value="GTP1OBG"/>
</dbReference>
<dbReference type="NCBIfam" id="NF003661">
    <property type="entry name" value="PRK05291.1-3"/>
    <property type="match status" value="1"/>
</dbReference>
<dbReference type="Gene3D" id="3.30.1360.120">
    <property type="entry name" value="Probable tRNA modification gtpase trme, domain 1"/>
    <property type="match status" value="1"/>
</dbReference>
<gene>
    <name evidence="10 13" type="primary">mnmE</name>
    <name evidence="10" type="synonym">trmE</name>
    <name evidence="13" type="ORF">ENJ61_08060</name>
</gene>
<feature type="binding site" evidence="10">
    <location>
        <begin position="269"/>
        <end position="272"/>
    </location>
    <ligand>
        <name>GTP</name>
        <dbReference type="ChEBI" id="CHEBI:37565"/>
    </ligand>
</feature>
<proteinExistence type="inferred from homology"/>
<feature type="binding site" evidence="10">
    <location>
        <position position="80"/>
    </location>
    <ligand>
        <name>(6S)-5-formyl-5,6,7,8-tetrahydrofolate</name>
        <dbReference type="ChEBI" id="CHEBI:57457"/>
    </ligand>
</feature>
<reference evidence="13" key="1">
    <citation type="journal article" date="2020" name="mSystems">
        <title>Genome- and Community-Level Interaction Insights into Carbon Utilization and Element Cycling Functions of Hydrothermarchaeota in Hydrothermal Sediment.</title>
        <authorList>
            <person name="Zhou Z."/>
            <person name="Liu Y."/>
            <person name="Xu W."/>
            <person name="Pan J."/>
            <person name="Luo Z.H."/>
            <person name="Li M."/>
        </authorList>
    </citation>
    <scope>NUCLEOTIDE SEQUENCE [LARGE SCALE GENOMIC DNA]</scope>
    <source>
        <strain evidence="13">HyVt-501</strain>
    </source>
</reference>
<dbReference type="InterPro" id="IPR004520">
    <property type="entry name" value="GTPase_MnmE"/>
</dbReference>